<feature type="compositionally biased region" description="Basic and acidic residues" evidence="5">
    <location>
        <begin position="250"/>
        <end position="264"/>
    </location>
</feature>
<dbReference type="InterPro" id="IPR007430">
    <property type="entry name" value="VirB8"/>
</dbReference>
<evidence type="ECO:0000256" key="3">
    <source>
        <dbReference type="ARBA" id="ARBA00022989"/>
    </source>
</evidence>
<dbReference type="Gene3D" id="3.10.450.230">
    <property type="entry name" value="VirB8 protein"/>
    <property type="match status" value="1"/>
</dbReference>
<geneLocation type="plasmid" evidence="8 9">
    <name>PPGU16_p3</name>
</geneLocation>
<evidence type="ECO:0000259" key="7">
    <source>
        <dbReference type="Pfam" id="PF04335"/>
    </source>
</evidence>
<evidence type="ECO:0000256" key="5">
    <source>
        <dbReference type="SAM" id="MobiDB-lite"/>
    </source>
</evidence>
<organism evidence="8 9">
    <name type="scientific">Paraburkholderia largidicola</name>
    <dbReference type="NCBI Taxonomy" id="3014751"/>
    <lineage>
        <taxon>Bacteria</taxon>
        <taxon>Pseudomonadati</taxon>
        <taxon>Pseudomonadota</taxon>
        <taxon>Betaproteobacteria</taxon>
        <taxon>Burkholderiales</taxon>
        <taxon>Burkholderiaceae</taxon>
        <taxon>Paraburkholderia</taxon>
    </lineage>
</organism>
<evidence type="ECO:0000256" key="1">
    <source>
        <dbReference type="ARBA" id="ARBA00004167"/>
    </source>
</evidence>
<comment type="subcellular location">
    <subcellularLocation>
        <location evidence="1">Membrane</location>
        <topology evidence="1">Single-pass membrane protein</topology>
    </subcellularLocation>
</comment>
<gene>
    <name evidence="8" type="ORF">PPGU16_84830</name>
</gene>
<evidence type="ECO:0000313" key="8">
    <source>
        <dbReference type="EMBL" id="BCF95416.1"/>
    </source>
</evidence>
<proteinExistence type="predicted"/>
<dbReference type="GO" id="GO:0016020">
    <property type="term" value="C:membrane"/>
    <property type="evidence" value="ECO:0007669"/>
    <property type="project" value="UniProtKB-SubCell"/>
</dbReference>
<dbReference type="CDD" id="cd16424">
    <property type="entry name" value="VirB8"/>
    <property type="match status" value="1"/>
</dbReference>
<keyword evidence="4 6" id="KW-0472">Membrane</keyword>
<feature type="transmembrane region" description="Helical" evidence="6">
    <location>
        <begin position="64"/>
        <end position="89"/>
    </location>
</feature>
<keyword evidence="3 6" id="KW-1133">Transmembrane helix</keyword>
<keyword evidence="9" id="KW-1185">Reference proteome</keyword>
<protein>
    <recommendedName>
        <fullName evidence="7">Bacterial virulence protein VirB8 domain-containing protein</fullName>
    </recommendedName>
</protein>
<keyword evidence="8" id="KW-0614">Plasmid</keyword>
<dbReference type="InterPro" id="IPR032710">
    <property type="entry name" value="NTF2-like_dom_sf"/>
</dbReference>
<accession>A0A7I8C2V5</accession>
<keyword evidence="2 6" id="KW-0812">Transmembrane</keyword>
<evidence type="ECO:0000313" key="9">
    <source>
        <dbReference type="Proteomes" id="UP000510888"/>
    </source>
</evidence>
<sequence>MSLTARFKTKKPAAAIIGAGVTMPAKKAVAIDPNDDLAVGKWYLSQAREMEKNDREKERRISKLAWRVAGAALAFAGIALIGAISLAVLKRPNPPAVLRVDQSTGKVDVLPTTANGHVTWPEKTDRANLRAYVEARESYDWETINDMHEFVMFESDGHEKDQYDSWLRGPDGPLTTLKDQYRLLAKVTAITFVGDTAQVFFTVRTKPLTAGTKEPDPVNYIATISYKYVNVPEKKDEQDMDPTGYRTVSYRRDKDWSRSGSGDK</sequence>
<dbReference type="EMBL" id="AP023178">
    <property type="protein sequence ID" value="BCF95416.1"/>
    <property type="molecule type" value="Genomic_DNA"/>
</dbReference>
<reference evidence="8 9" key="1">
    <citation type="journal article" date="2020" name="Genes (Basel)">
        <title>Genomic Comparison of Insect Gut Symbionts from Divergent Burkholderia Subclades.</title>
        <authorList>
            <person name="Takeshita K."/>
            <person name="Kikuchi Y."/>
        </authorList>
    </citation>
    <scope>NUCLEOTIDE SEQUENCE [LARGE SCALE GENOMIC DNA]</scope>
    <source>
        <strain evidence="8 9">PGU16</strain>
        <plasmid evidence="8 9">PPGU16_p3</plasmid>
    </source>
</reference>
<evidence type="ECO:0000256" key="4">
    <source>
        <dbReference type="ARBA" id="ARBA00023136"/>
    </source>
</evidence>
<dbReference type="KEGG" id="plad:PPGU16_84830"/>
<dbReference type="RefSeq" id="WP_180727770.1">
    <property type="nucleotide sequence ID" value="NZ_AP023178.1"/>
</dbReference>
<evidence type="ECO:0000256" key="6">
    <source>
        <dbReference type="SAM" id="Phobius"/>
    </source>
</evidence>
<dbReference type="AlphaFoldDB" id="A0A7I8C2V5"/>
<dbReference type="Pfam" id="PF04335">
    <property type="entry name" value="VirB8"/>
    <property type="match status" value="1"/>
</dbReference>
<evidence type="ECO:0000256" key="2">
    <source>
        <dbReference type="ARBA" id="ARBA00022692"/>
    </source>
</evidence>
<feature type="region of interest" description="Disordered" evidence="5">
    <location>
        <begin position="233"/>
        <end position="264"/>
    </location>
</feature>
<feature type="domain" description="Bacterial virulence protein VirB8" evidence="7">
    <location>
        <begin position="47"/>
        <end position="255"/>
    </location>
</feature>
<name>A0A7I8C2V5_9BURK</name>
<dbReference type="Proteomes" id="UP000510888">
    <property type="component" value="Plasmid PPGU16_p3"/>
</dbReference>
<dbReference type="SUPFAM" id="SSF54427">
    <property type="entry name" value="NTF2-like"/>
    <property type="match status" value="1"/>
</dbReference>